<comment type="similarity">
    <text evidence="2">Belongs to the NAD(P)-dependent epimerase/dehydratase family. Dihydroflavonol-4-reductase subfamily.</text>
</comment>
<evidence type="ECO:0000256" key="1">
    <source>
        <dbReference type="ARBA" id="ARBA00023002"/>
    </source>
</evidence>
<evidence type="ECO:0000313" key="4">
    <source>
        <dbReference type="EMBL" id="KAF5333948.1"/>
    </source>
</evidence>
<keyword evidence="5" id="KW-1185">Reference proteome</keyword>
<dbReference type="OrthoDB" id="2735536at2759"/>
<dbReference type="SUPFAM" id="SSF51735">
    <property type="entry name" value="NAD(P)-binding Rossmann-fold domains"/>
    <property type="match status" value="1"/>
</dbReference>
<dbReference type="Proteomes" id="UP000559256">
    <property type="component" value="Unassembled WGS sequence"/>
</dbReference>
<evidence type="ECO:0000313" key="5">
    <source>
        <dbReference type="Proteomes" id="UP000559256"/>
    </source>
</evidence>
<comment type="caution">
    <text evidence="4">The sequence shown here is derived from an EMBL/GenBank/DDBJ whole genome shotgun (WGS) entry which is preliminary data.</text>
</comment>
<dbReference type="Gene3D" id="3.40.50.720">
    <property type="entry name" value="NAD(P)-binding Rossmann-like Domain"/>
    <property type="match status" value="1"/>
</dbReference>
<dbReference type="EMBL" id="JAACJM010000277">
    <property type="protein sequence ID" value="KAF5333948.1"/>
    <property type="molecule type" value="Genomic_DNA"/>
</dbReference>
<sequence>MPVVLIGYERYEDVSFEVVITSTSLLIPALPKDKSHHVESIVLVTGGTGLLGSHLIAQLLATDKYIIRGTARSAQKLRDIFPNEPRLEVFEIPDWSSDHTEVLKGVQAVQHLAAPLFYNKVENGEVLFNGVYGGALHIVKQALAAGIKKITYTGTYAALFELHPANRFRADRPLNEMSFGNVRKDLNIKEVISDEESLKVLYIAAKIIGDKDTWEIAHQHPDVDVTVRPVVPNFPVISRTSLSTNDYVYQLILNGPDTYPPVSVGDLVDVRDMARAHVLALLIPGKDKRFIVSGGKYHWKEIGDLIRRERPEVAHRLSREDVKPMEQTVSPIDLTFTEKELGITEYHGWEESALAALDCGLMLEREN</sequence>
<gene>
    <name evidence="4" type="ORF">D9758_017600</name>
</gene>
<dbReference type="Pfam" id="PF01370">
    <property type="entry name" value="Epimerase"/>
    <property type="match status" value="1"/>
</dbReference>
<protein>
    <recommendedName>
        <fullName evidence="3">NAD-dependent epimerase/dehydratase domain-containing protein</fullName>
    </recommendedName>
</protein>
<dbReference type="InterPro" id="IPR050425">
    <property type="entry name" value="NAD(P)_dehydrat-like"/>
</dbReference>
<dbReference type="PANTHER" id="PTHR10366:SF564">
    <property type="entry name" value="STEROL-4-ALPHA-CARBOXYLATE 3-DEHYDROGENASE, DECARBOXYLATING"/>
    <property type="match status" value="1"/>
</dbReference>
<dbReference type="GO" id="GO:0016616">
    <property type="term" value="F:oxidoreductase activity, acting on the CH-OH group of donors, NAD or NADP as acceptor"/>
    <property type="evidence" value="ECO:0007669"/>
    <property type="project" value="TreeGrafter"/>
</dbReference>
<feature type="domain" description="NAD-dependent epimerase/dehydratase" evidence="3">
    <location>
        <begin position="42"/>
        <end position="281"/>
    </location>
</feature>
<dbReference type="PANTHER" id="PTHR10366">
    <property type="entry name" value="NAD DEPENDENT EPIMERASE/DEHYDRATASE"/>
    <property type="match status" value="1"/>
</dbReference>
<dbReference type="InterPro" id="IPR036291">
    <property type="entry name" value="NAD(P)-bd_dom_sf"/>
</dbReference>
<reference evidence="4 5" key="1">
    <citation type="journal article" date="2020" name="ISME J.">
        <title>Uncovering the hidden diversity of litter-decomposition mechanisms in mushroom-forming fungi.</title>
        <authorList>
            <person name="Floudas D."/>
            <person name="Bentzer J."/>
            <person name="Ahren D."/>
            <person name="Johansson T."/>
            <person name="Persson P."/>
            <person name="Tunlid A."/>
        </authorList>
    </citation>
    <scope>NUCLEOTIDE SEQUENCE [LARGE SCALE GENOMIC DNA]</scope>
    <source>
        <strain evidence="4 5">CBS 291.85</strain>
    </source>
</reference>
<evidence type="ECO:0000259" key="3">
    <source>
        <dbReference type="Pfam" id="PF01370"/>
    </source>
</evidence>
<keyword evidence="1" id="KW-0560">Oxidoreductase</keyword>
<accession>A0A8H5C2U8</accession>
<proteinExistence type="inferred from homology"/>
<dbReference type="AlphaFoldDB" id="A0A8H5C2U8"/>
<organism evidence="4 5">
    <name type="scientific">Tetrapyrgos nigripes</name>
    <dbReference type="NCBI Taxonomy" id="182062"/>
    <lineage>
        <taxon>Eukaryota</taxon>
        <taxon>Fungi</taxon>
        <taxon>Dikarya</taxon>
        <taxon>Basidiomycota</taxon>
        <taxon>Agaricomycotina</taxon>
        <taxon>Agaricomycetes</taxon>
        <taxon>Agaricomycetidae</taxon>
        <taxon>Agaricales</taxon>
        <taxon>Marasmiineae</taxon>
        <taxon>Marasmiaceae</taxon>
        <taxon>Tetrapyrgos</taxon>
    </lineage>
</organism>
<evidence type="ECO:0000256" key="2">
    <source>
        <dbReference type="ARBA" id="ARBA00023445"/>
    </source>
</evidence>
<name>A0A8H5C2U8_9AGAR</name>
<dbReference type="InterPro" id="IPR001509">
    <property type="entry name" value="Epimerase_deHydtase"/>
</dbReference>